<proteinExistence type="inferred from homology"/>
<comment type="similarity">
    <text evidence="1 4">Belongs to the eukaryotic ribosomal protein eL18 family.</text>
</comment>
<dbReference type="GO" id="GO:0006412">
    <property type="term" value="P:translation"/>
    <property type="evidence" value="ECO:0007669"/>
    <property type="project" value="UniProtKB-UniRule"/>
</dbReference>
<dbReference type="KEGG" id="mcj:MCON_2567"/>
<name>F4BZC0_METSG</name>
<dbReference type="HOGENOM" id="CLU_146465_0_0_2"/>
<dbReference type="EMBL" id="CP002565">
    <property type="protein sequence ID" value="AEB68990.1"/>
    <property type="molecule type" value="Genomic_DNA"/>
</dbReference>
<dbReference type="PROSITE" id="PS01106">
    <property type="entry name" value="RIBOSOMAL_L18E"/>
    <property type="match status" value="1"/>
</dbReference>
<dbReference type="GO" id="GO:0003723">
    <property type="term" value="F:RNA binding"/>
    <property type="evidence" value="ECO:0007669"/>
    <property type="project" value="TreeGrafter"/>
</dbReference>
<dbReference type="InterPro" id="IPR021131">
    <property type="entry name" value="Ribosomal_uL15/eL18"/>
</dbReference>
<dbReference type="AlphaFoldDB" id="F4BZC0"/>
<dbReference type="PROSITE" id="PS00475">
    <property type="entry name" value="RIBOSOMAL_L15"/>
    <property type="match status" value="1"/>
</dbReference>
<dbReference type="PANTHER" id="PTHR10934:SF2">
    <property type="entry name" value="LARGE RIBOSOMAL SUBUNIT PROTEIN EL18"/>
    <property type="match status" value="1"/>
</dbReference>
<keyword evidence="7" id="KW-1185">Reference proteome</keyword>
<dbReference type="GO" id="GO:0003735">
    <property type="term" value="F:structural constituent of ribosome"/>
    <property type="evidence" value="ECO:0007669"/>
    <property type="project" value="InterPro"/>
</dbReference>
<dbReference type="InParanoid" id="F4BZC0"/>
<dbReference type="InterPro" id="IPR036227">
    <property type="entry name" value="Ribosomal_uL15/eL18_sf"/>
</dbReference>
<dbReference type="NCBIfam" id="NF003079">
    <property type="entry name" value="PRK04005.1"/>
    <property type="match status" value="1"/>
</dbReference>
<dbReference type="InterPro" id="IPR022947">
    <property type="entry name" value="Ribosomal_eL18_arc"/>
</dbReference>
<keyword evidence="3 4" id="KW-0687">Ribonucleoprotein</keyword>
<dbReference type="InterPro" id="IPR001196">
    <property type="entry name" value="Ribosomal_uL15_CS"/>
</dbReference>
<protein>
    <recommendedName>
        <fullName evidence="4">Large ribosomal subunit protein eL18</fullName>
    </recommendedName>
</protein>
<organism evidence="6 7">
    <name type="scientific">Methanothrix soehngenii (strain ATCC 5969 / DSM 3671 / JCM 10134 / NBRC 103675 / OCM 69 / GP-6)</name>
    <name type="common">Methanosaeta concilii</name>
    <dbReference type="NCBI Taxonomy" id="990316"/>
    <lineage>
        <taxon>Archaea</taxon>
        <taxon>Methanobacteriati</taxon>
        <taxon>Methanobacteriota</taxon>
        <taxon>Stenosarchaea group</taxon>
        <taxon>Methanomicrobia</taxon>
        <taxon>Methanotrichales</taxon>
        <taxon>Methanotrichaceae</taxon>
        <taxon>Methanothrix</taxon>
    </lineage>
</organism>
<evidence type="ECO:0000259" key="5">
    <source>
        <dbReference type="Pfam" id="PF17135"/>
    </source>
</evidence>
<dbReference type="PANTHER" id="PTHR10934">
    <property type="entry name" value="60S RIBOSOMAL PROTEIN L18"/>
    <property type="match status" value="1"/>
</dbReference>
<feature type="domain" description="Large ribosomal subunit protein uL15/eL18" evidence="5">
    <location>
        <begin position="23"/>
        <end position="139"/>
    </location>
</feature>
<evidence type="ECO:0000256" key="1">
    <source>
        <dbReference type="ARBA" id="ARBA00006815"/>
    </source>
</evidence>
<dbReference type="InterPro" id="IPR021132">
    <property type="entry name" value="Ribosomal_eL18/eL18-A/B/_CS"/>
</dbReference>
<dbReference type="Proteomes" id="UP000007807">
    <property type="component" value="Chromosome"/>
</dbReference>
<dbReference type="Pfam" id="PF17135">
    <property type="entry name" value="Ribosomal_L18"/>
    <property type="match status" value="1"/>
</dbReference>
<evidence type="ECO:0000256" key="2">
    <source>
        <dbReference type="ARBA" id="ARBA00022980"/>
    </source>
</evidence>
<evidence type="ECO:0000313" key="6">
    <source>
        <dbReference type="EMBL" id="AEB68990.1"/>
    </source>
</evidence>
<dbReference type="FunCoup" id="F4BZC0">
    <property type="interactions" value="131"/>
</dbReference>
<dbReference type="InterPro" id="IPR000039">
    <property type="entry name" value="Ribosomal_eL18"/>
</dbReference>
<dbReference type="HAMAP" id="MF_00329">
    <property type="entry name" value="Ribosomal_eL18"/>
    <property type="match status" value="1"/>
</dbReference>
<dbReference type="SUPFAM" id="SSF52080">
    <property type="entry name" value="Ribosomal proteins L15p and L18e"/>
    <property type="match status" value="1"/>
</dbReference>
<gene>
    <name evidence="6" type="primary">rplR</name>
    <name evidence="4" type="synonym">rpl18e</name>
    <name evidence="6" type="ordered locus">MCON_2567</name>
</gene>
<evidence type="ECO:0000313" key="7">
    <source>
        <dbReference type="Proteomes" id="UP000007807"/>
    </source>
</evidence>
<evidence type="ECO:0000256" key="3">
    <source>
        <dbReference type="ARBA" id="ARBA00023274"/>
    </source>
</evidence>
<keyword evidence="2 4" id="KW-0689">Ribosomal protein</keyword>
<reference evidence="6 7" key="1">
    <citation type="journal article" date="2011" name="J. Bacteriol.">
        <title>Complete genome sequence of Methanosaeta concilii, a specialist in aceticlastic methanogenesis.</title>
        <authorList>
            <person name="Barber R.D."/>
            <person name="Zhang L."/>
            <person name="Harnack M."/>
            <person name="Olson M.V."/>
            <person name="Kaul R."/>
            <person name="Ingram-Smith C."/>
            <person name="Smith K.S."/>
        </authorList>
    </citation>
    <scope>NUCLEOTIDE SEQUENCE [LARGE SCALE GENOMIC DNA]</scope>
    <source>
        <strain evidence="7">ATCC 5969 / DSM 3671 / JCM 10134 / NBRC 103675 / OCM 69 / GP-6</strain>
    </source>
</reference>
<dbReference type="STRING" id="990316.MCON_2567"/>
<accession>F4BZC0</accession>
<dbReference type="GO" id="GO:0022625">
    <property type="term" value="C:cytosolic large ribosomal subunit"/>
    <property type="evidence" value="ECO:0007669"/>
    <property type="project" value="TreeGrafter"/>
</dbReference>
<dbReference type="Gene3D" id="3.100.10.10">
    <property type="match status" value="1"/>
</dbReference>
<sequence>MVRTRTRRVSRPISAMRRIQMTFEKTNPRIVRLIGELKAATRDTGAPLWRDIARRLEKPSRNYAAVNLSKINRHTQSNDTVLVAGKVLASGNLEHNVTVAALNFSSQAMSKIQQAGGRCMRIENLMQEHPKGSGIKILR</sequence>
<evidence type="ECO:0000256" key="4">
    <source>
        <dbReference type="HAMAP-Rule" id="MF_00329"/>
    </source>
</evidence>